<comment type="caution">
    <text evidence="1">The sequence shown here is derived from an EMBL/GenBank/DDBJ whole genome shotgun (WGS) entry which is preliminary data.</text>
</comment>
<protein>
    <submittedName>
        <fullName evidence="1">Uncharacterized protein</fullName>
    </submittedName>
</protein>
<dbReference type="Proteomes" id="UP000823941">
    <property type="component" value="Chromosome 29"/>
</dbReference>
<proteinExistence type="predicted"/>
<sequence>MVKQDISGLFSLEFATVTIDLVMRKKILLIRPRIPTGLMFQNIKIQANSLQTKHDLVLSAYRDTVYWPYTWRFHSLLHF</sequence>
<dbReference type="EMBL" id="JAHIBW010000029">
    <property type="protein sequence ID" value="KAG7296387.1"/>
    <property type="molecule type" value="Genomic_DNA"/>
</dbReference>
<organism evidence="1 2">
    <name type="scientific">Plutella xylostella</name>
    <name type="common">Diamondback moth</name>
    <name type="synonym">Plutella maculipennis</name>
    <dbReference type="NCBI Taxonomy" id="51655"/>
    <lineage>
        <taxon>Eukaryota</taxon>
        <taxon>Metazoa</taxon>
        <taxon>Ecdysozoa</taxon>
        <taxon>Arthropoda</taxon>
        <taxon>Hexapoda</taxon>
        <taxon>Insecta</taxon>
        <taxon>Pterygota</taxon>
        <taxon>Neoptera</taxon>
        <taxon>Endopterygota</taxon>
        <taxon>Lepidoptera</taxon>
        <taxon>Glossata</taxon>
        <taxon>Ditrysia</taxon>
        <taxon>Yponomeutoidea</taxon>
        <taxon>Plutellidae</taxon>
        <taxon>Plutella</taxon>
    </lineage>
</organism>
<evidence type="ECO:0000313" key="2">
    <source>
        <dbReference type="Proteomes" id="UP000823941"/>
    </source>
</evidence>
<gene>
    <name evidence="1" type="ORF">JYU34_021535</name>
</gene>
<accession>A0ABQ7PTV2</accession>
<evidence type="ECO:0000313" key="1">
    <source>
        <dbReference type="EMBL" id="KAG7296387.1"/>
    </source>
</evidence>
<name>A0ABQ7PTV2_PLUXY</name>
<keyword evidence="2" id="KW-1185">Reference proteome</keyword>
<reference evidence="1 2" key="1">
    <citation type="submission" date="2021-06" db="EMBL/GenBank/DDBJ databases">
        <title>A haploid diamondback moth (Plutella xylostella L.) genome assembly resolves 31 chromosomes and identifies a diamide resistance mutation.</title>
        <authorList>
            <person name="Ward C.M."/>
            <person name="Perry K.D."/>
            <person name="Baker G."/>
            <person name="Powis K."/>
            <person name="Heckel D.G."/>
            <person name="Baxter S.W."/>
        </authorList>
    </citation>
    <scope>NUCLEOTIDE SEQUENCE [LARGE SCALE GENOMIC DNA]</scope>
    <source>
        <strain evidence="1 2">LV</strain>
        <tissue evidence="1">Single pupa</tissue>
    </source>
</reference>